<evidence type="ECO:0000256" key="7">
    <source>
        <dbReference type="ARBA" id="ARBA00022701"/>
    </source>
</evidence>
<keyword evidence="7" id="KW-0493">Microtubule</keyword>
<proteinExistence type="inferred from homology"/>
<accession>A0A9Q0F652</accession>
<dbReference type="InterPro" id="IPR033341">
    <property type="entry name" value="SKA3"/>
</dbReference>
<evidence type="ECO:0000256" key="1">
    <source>
        <dbReference type="ARBA" id="ARBA00004186"/>
    </source>
</evidence>
<name>A0A9Q0F652_9ROSI</name>
<gene>
    <name evidence="13" type="ORF">Tsubulata_035386</name>
</gene>
<evidence type="ECO:0000256" key="10">
    <source>
        <dbReference type="ARBA" id="ARBA00023212"/>
    </source>
</evidence>
<evidence type="ECO:0000256" key="3">
    <source>
        <dbReference type="ARBA" id="ARBA00007716"/>
    </source>
</evidence>
<keyword evidence="4" id="KW-0158">Chromosome</keyword>
<evidence type="ECO:0000256" key="5">
    <source>
        <dbReference type="ARBA" id="ARBA00022490"/>
    </source>
</evidence>
<dbReference type="PANTHER" id="PTHR48118:SF1">
    <property type="entry name" value="SPINDLE AND KINETOCHORE-ASSOCIATED PROTEIN 3"/>
    <property type="match status" value="1"/>
</dbReference>
<dbReference type="GO" id="GO:0000940">
    <property type="term" value="C:outer kinetochore"/>
    <property type="evidence" value="ECO:0007669"/>
    <property type="project" value="InterPro"/>
</dbReference>
<comment type="subcellular location">
    <subcellularLocation>
        <location evidence="2">Chromosome</location>
        <location evidence="2">Centromere</location>
        <location evidence="2">Kinetochore</location>
    </subcellularLocation>
    <subcellularLocation>
        <location evidence="1">Cytoplasm</location>
        <location evidence="1">Cytoskeleton</location>
        <location evidence="1">Spindle</location>
    </subcellularLocation>
</comment>
<dbReference type="EMBL" id="JAKUCV010007074">
    <property type="protein sequence ID" value="KAJ4824840.1"/>
    <property type="molecule type" value="Genomic_DNA"/>
</dbReference>
<evidence type="ECO:0008006" key="15">
    <source>
        <dbReference type="Google" id="ProtNLM"/>
    </source>
</evidence>
<organism evidence="13 14">
    <name type="scientific">Turnera subulata</name>
    <dbReference type="NCBI Taxonomy" id="218843"/>
    <lineage>
        <taxon>Eukaryota</taxon>
        <taxon>Viridiplantae</taxon>
        <taxon>Streptophyta</taxon>
        <taxon>Embryophyta</taxon>
        <taxon>Tracheophyta</taxon>
        <taxon>Spermatophyta</taxon>
        <taxon>Magnoliopsida</taxon>
        <taxon>eudicotyledons</taxon>
        <taxon>Gunneridae</taxon>
        <taxon>Pentapetalae</taxon>
        <taxon>rosids</taxon>
        <taxon>fabids</taxon>
        <taxon>Malpighiales</taxon>
        <taxon>Passifloraceae</taxon>
        <taxon>Turnera</taxon>
    </lineage>
</organism>
<evidence type="ECO:0000256" key="11">
    <source>
        <dbReference type="ARBA" id="ARBA00023306"/>
    </source>
</evidence>
<dbReference type="Proteomes" id="UP001141552">
    <property type="component" value="Unassembled WGS sequence"/>
</dbReference>
<evidence type="ECO:0000313" key="13">
    <source>
        <dbReference type="EMBL" id="KAJ4824840.1"/>
    </source>
</evidence>
<dbReference type="GO" id="GO:0005876">
    <property type="term" value="C:spindle microtubule"/>
    <property type="evidence" value="ECO:0007669"/>
    <property type="project" value="TreeGrafter"/>
</dbReference>
<comment type="caution">
    <text evidence="13">The sequence shown here is derived from an EMBL/GenBank/DDBJ whole genome shotgun (WGS) entry which is preliminary data.</text>
</comment>
<dbReference type="OrthoDB" id="552789at2759"/>
<evidence type="ECO:0000256" key="6">
    <source>
        <dbReference type="ARBA" id="ARBA00022618"/>
    </source>
</evidence>
<evidence type="ECO:0000256" key="4">
    <source>
        <dbReference type="ARBA" id="ARBA00022454"/>
    </source>
</evidence>
<keyword evidence="6" id="KW-0132">Cell division</keyword>
<keyword evidence="12" id="KW-0137">Centromere</keyword>
<reference evidence="13" key="2">
    <citation type="journal article" date="2023" name="Plants (Basel)">
        <title>Annotation of the Turnera subulata (Passifloraceae) Draft Genome Reveals the S-Locus Evolved after the Divergence of Turneroideae from Passifloroideae in a Stepwise Manner.</title>
        <authorList>
            <person name="Henning P.M."/>
            <person name="Roalson E.H."/>
            <person name="Mir W."/>
            <person name="McCubbin A.G."/>
            <person name="Shore J.S."/>
        </authorList>
    </citation>
    <scope>NUCLEOTIDE SEQUENCE</scope>
    <source>
        <strain evidence="13">F60SS</strain>
    </source>
</reference>
<dbReference type="AlphaFoldDB" id="A0A9Q0F652"/>
<sequence>MEESIASLSKTLGSFCNHLQSSCDALMESVARRPIPLDSASSTFVQSLNRRVSSASSDLNLLESMSFGTVSFEELLGHCNEAYKSNHNRLLQLHHRLNSLGYLPSVSSDEEDEDSGALTTPDCSELKYLSHPPSAYSTSIIKSLEEDTLYPYPSFYSFISYWQLSTINSRMDESLSLKSLGLSDLCLATLASEGEVEEKPADDVPVARSIIEVSENDYQSLPSYIKNLTSWEELLTAVEKINASLRKKEKPNNNYFQQDEIASMNLGPKTRSYLLILTRMNQLVVEALDGSIAYKVL</sequence>
<keyword evidence="10" id="KW-0206">Cytoskeleton</keyword>
<evidence type="ECO:0000256" key="8">
    <source>
        <dbReference type="ARBA" id="ARBA00022776"/>
    </source>
</evidence>
<dbReference type="GO" id="GO:0007059">
    <property type="term" value="P:chromosome segregation"/>
    <property type="evidence" value="ECO:0007669"/>
    <property type="project" value="InterPro"/>
</dbReference>
<protein>
    <recommendedName>
        <fullName evidence="15">Spindle and kinetochore-associated protein 3</fullName>
    </recommendedName>
</protein>
<evidence type="ECO:0000313" key="14">
    <source>
        <dbReference type="Proteomes" id="UP001141552"/>
    </source>
</evidence>
<keyword evidence="11" id="KW-0131">Cell cycle</keyword>
<keyword evidence="9" id="KW-0995">Kinetochore</keyword>
<evidence type="ECO:0000256" key="9">
    <source>
        <dbReference type="ARBA" id="ARBA00022838"/>
    </source>
</evidence>
<keyword evidence="8" id="KW-0498">Mitosis</keyword>
<evidence type="ECO:0000256" key="12">
    <source>
        <dbReference type="ARBA" id="ARBA00023328"/>
    </source>
</evidence>
<dbReference type="PANTHER" id="PTHR48118">
    <property type="entry name" value="SPINDLE AND KINETOCHORE-ASSOCIATED PROTEIN 3"/>
    <property type="match status" value="1"/>
</dbReference>
<dbReference type="GO" id="GO:0051301">
    <property type="term" value="P:cell division"/>
    <property type="evidence" value="ECO:0007669"/>
    <property type="project" value="UniProtKB-KW"/>
</dbReference>
<evidence type="ECO:0000256" key="2">
    <source>
        <dbReference type="ARBA" id="ARBA00004629"/>
    </source>
</evidence>
<dbReference type="GO" id="GO:0000278">
    <property type="term" value="P:mitotic cell cycle"/>
    <property type="evidence" value="ECO:0007669"/>
    <property type="project" value="TreeGrafter"/>
</dbReference>
<comment type="similarity">
    <text evidence="3">Belongs to the SKA3 family.</text>
</comment>
<keyword evidence="5" id="KW-0963">Cytoplasm</keyword>
<reference evidence="13" key="1">
    <citation type="submission" date="2022-02" db="EMBL/GenBank/DDBJ databases">
        <authorList>
            <person name="Henning P.M."/>
            <person name="McCubbin A.G."/>
            <person name="Shore J.S."/>
        </authorList>
    </citation>
    <scope>NUCLEOTIDE SEQUENCE</scope>
    <source>
        <strain evidence="13">F60SS</strain>
        <tissue evidence="13">Leaves</tissue>
    </source>
</reference>
<keyword evidence="14" id="KW-1185">Reference proteome</keyword>